<dbReference type="Gene3D" id="1.20.272.10">
    <property type="match status" value="1"/>
</dbReference>
<dbReference type="InterPro" id="IPR008921">
    <property type="entry name" value="DNA_pol3_clamp-load_cplx_C"/>
</dbReference>
<comment type="similarity">
    <text evidence="7">Belongs to the DNA polymerase HolA subunit family.</text>
</comment>
<sequence>MYLLKGDENYFLDENLKKIVQEIKENLNEEVEIYHFSFKVNIEELIGAIENSDIFSSPRIVILRNCDFMNEKSKVNQKVSEDIIKLLSYVSDDTHIIFTQYVEKFDKNFVPSEIFDFVLKNAEVIECNKMNEKMLFNFVLNYVKKQCGEIDEMALATLISNLPNDLSIIISEANKLLSENKYITLTMVENSSFSLSSKIDFAFLDALIKFESFSEILKKFNEQVNFGQSSAIIISQIAKTLSDAQTIYFYKKDKTKIEDICQRMQIHQYRLKLLNNFLIRVTYEKIKIWIQELSKLDQEIKLGIVDENIGLETFIVNLFK</sequence>
<dbReference type="GO" id="GO:0009360">
    <property type="term" value="C:DNA polymerase III complex"/>
    <property type="evidence" value="ECO:0007669"/>
    <property type="project" value="InterPro"/>
</dbReference>
<dbReference type="Gene3D" id="3.40.50.300">
    <property type="entry name" value="P-loop containing nucleotide triphosphate hydrolases"/>
    <property type="match status" value="1"/>
</dbReference>
<dbReference type="OrthoDB" id="400018at2"/>
<dbReference type="InterPro" id="IPR010372">
    <property type="entry name" value="DNA_pol3_delta_N"/>
</dbReference>
<dbReference type="EC" id="2.7.7.7" evidence="1"/>
<dbReference type="InterPro" id="IPR048466">
    <property type="entry name" value="DNA_pol3_delta-like_C"/>
</dbReference>
<evidence type="ECO:0000313" key="12">
    <source>
        <dbReference type="Proteomes" id="UP000267246"/>
    </source>
</evidence>
<name>A0A3L9ZYK2_9BACT</name>
<reference evidence="11 12" key="1">
    <citation type="submission" date="2018-10" db="EMBL/GenBank/DDBJ databases">
        <title>Genomic Encyclopedia of Archaeal and Bacterial Type Strains, Phase II (KMG-II): from individual species to whole genera.</title>
        <authorList>
            <person name="Goeker M."/>
        </authorList>
    </citation>
    <scope>NUCLEOTIDE SEQUENCE [LARGE SCALE GENOMIC DNA]</scope>
    <source>
        <strain evidence="11 12">ATCC 29870</strain>
    </source>
</reference>
<dbReference type="Proteomes" id="UP000267246">
    <property type="component" value="Unassembled WGS sequence"/>
</dbReference>
<dbReference type="AlphaFoldDB" id="A0A3L9ZYK2"/>
<gene>
    <name evidence="11" type="ORF">JN00_0485</name>
</gene>
<keyword evidence="4" id="KW-0548">Nucleotidyltransferase</keyword>
<dbReference type="SUPFAM" id="SSF52540">
    <property type="entry name" value="P-loop containing nucleoside triphosphate hydrolases"/>
    <property type="match status" value="1"/>
</dbReference>
<comment type="catalytic activity">
    <reaction evidence="8">
        <text>DNA(n) + a 2'-deoxyribonucleoside 5'-triphosphate = DNA(n+1) + diphosphate</text>
        <dbReference type="Rhea" id="RHEA:22508"/>
        <dbReference type="Rhea" id="RHEA-COMP:17339"/>
        <dbReference type="Rhea" id="RHEA-COMP:17340"/>
        <dbReference type="ChEBI" id="CHEBI:33019"/>
        <dbReference type="ChEBI" id="CHEBI:61560"/>
        <dbReference type="ChEBI" id="CHEBI:173112"/>
        <dbReference type="EC" id="2.7.7.7"/>
    </reaction>
</comment>
<proteinExistence type="inferred from homology"/>
<dbReference type="GO" id="GO:0006261">
    <property type="term" value="P:DNA-templated DNA replication"/>
    <property type="evidence" value="ECO:0007669"/>
    <property type="project" value="TreeGrafter"/>
</dbReference>
<keyword evidence="3" id="KW-0808">Transferase</keyword>
<dbReference type="InterPro" id="IPR027417">
    <property type="entry name" value="P-loop_NTPase"/>
</dbReference>
<dbReference type="InterPro" id="IPR005790">
    <property type="entry name" value="DNA_polIII_delta"/>
</dbReference>
<keyword evidence="5" id="KW-0235">DNA replication</keyword>
<dbReference type="SUPFAM" id="SSF48019">
    <property type="entry name" value="post-AAA+ oligomerization domain-like"/>
    <property type="match status" value="1"/>
</dbReference>
<dbReference type="RefSeq" id="WP_121940937.1">
    <property type="nucleotide sequence ID" value="NZ_CP137846.1"/>
</dbReference>
<evidence type="ECO:0000256" key="5">
    <source>
        <dbReference type="ARBA" id="ARBA00022705"/>
    </source>
</evidence>
<evidence type="ECO:0000256" key="7">
    <source>
        <dbReference type="ARBA" id="ARBA00034754"/>
    </source>
</evidence>
<evidence type="ECO:0000256" key="4">
    <source>
        <dbReference type="ARBA" id="ARBA00022695"/>
    </source>
</evidence>
<organism evidence="11 12">
    <name type="scientific">Metamycoplasma subdolum</name>
    <dbReference type="NCBI Taxonomy" id="92407"/>
    <lineage>
        <taxon>Bacteria</taxon>
        <taxon>Bacillati</taxon>
        <taxon>Mycoplasmatota</taxon>
        <taxon>Mycoplasmoidales</taxon>
        <taxon>Metamycoplasmataceae</taxon>
        <taxon>Metamycoplasma</taxon>
    </lineage>
</organism>
<evidence type="ECO:0000256" key="2">
    <source>
        <dbReference type="ARBA" id="ARBA00017703"/>
    </source>
</evidence>
<protein>
    <recommendedName>
        <fullName evidence="2">DNA polymerase III subunit delta</fullName>
        <ecNumber evidence="1">2.7.7.7</ecNumber>
    </recommendedName>
</protein>
<keyword evidence="12" id="KW-1185">Reference proteome</keyword>
<dbReference type="PANTHER" id="PTHR34388:SF1">
    <property type="entry name" value="DNA POLYMERASE III SUBUNIT DELTA"/>
    <property type="match status" value="1"/>
</dbReference>
<dbReference type="GO" id="GO:0003887">
    <property type="term" value="F:DNA-directed DNA polymerase activity"/>
    <property type="evidence" value="ECO:0007669"/>
    <property type="project" value="UniProtKB-KW"/>
</dbReference>
<accession>A0A3L9ZYK2</accession>
<evidence type="ECO:0000256" key="6">
    <source>
        <dbReference type="ARBA" id="ARBA00022932"/>
    </source>
</evidence>
<keyword evidence="6" id="KW-0239">DNA-directed DNA polymerase</keyword>
<evidence type="ECO:0000313" key="11">
    <source>
        <dbReference type="EMBL" id="RMA77526.1"/>
    </source>
</evidence>
<evidence type="ECO:0000256" key="1">
    <source>
        <dbReference type="ARBA" id="ARBA00012417"/>
    </source>
</evidence>
<evidence type="ECO:0000256" key="8">
    <source>
        <dbReference type="ARBA" id="ARBA00049244"/>
    </source>
</evidence>
<dbReference type="Pfam" id="PF06144">
    <property type="entry name" value="DNA_pol3_delta"/>
    <property type="match status" value="1"/>
</dbReference>
<feature type="domain" description="DNA polymerase III delta N-terminal" evidence="9">
    <location>
        <begin position="2"/>
        <end position="128"/>
    </location>
</feature>
<feature type="domain" description="DNA polymerase III delta subunit-like C-terminal" evidence="10">
    <location>
        <begin position="202"/>
        <end position="317"/>
    </location>
</feature>
<comment type="caution">
    <text evidence="11">The sequence shown here is derived from an EMBL/GenBank/DDBJ whole genome shotgun (WGS) entry which is preliminary data.</text>
</comment>
<dbReference type="Pfam" id="PF21694">
    <property type="entry name" value="DNA_pol3_delta_C"/>
    <property type="match status" value="1"/>
</dbReference>
<dbReference type="EMBL" id="REFI01000009">
    <property type="protein sequence ID" value="RMA77526.1"/>
    <property type="molecule type" value="Genomic_DNA"/>
</dbReference>
<dbReference type="PANTHER" id="PTHR34388">
    <property type="entry name" value="DNA POLYMERASE III SUBUNIT DELTA"/>
    <property type="match status" value="1"/>
</dbReference>
<dbReference type="GO" id="GO:0003677">
    <property type="term" value="F:DNA binding"/>
    <property type="evidence" value="ECO:0007669"/>
    <property type="project" value="InterPro"/>
</dbReference>
<dbReference type="NCBIfam" id="TIGR01128">
    <property type="entry name" value="holA"/>
    <property type="match status" value="1"/>
</dbReference>
<evidence type="ECO:0000259" key="10">
    <source>
        <dbReference type="Pfam" id="PF21694"/>
    </source>
</evidence>
<evidence type="ECO:0000259" key="9">
    <source>
        <dbReference type="Pfam" id="PF06144"/>
    </source>
</evidence>
<evidence type="ECO:0000256" key="3">
    <source>
        <dbReference type="ARBA" id="ARBA00022679"/>
    </source>
</evidence>